<dbReference type="InterPro" id="IPR013785">
    <property type="entry name" value="Aldolase_TIM"/>
</dbReference>
<evidence type="ECO:0000313" key="9">
    <source>
        <dbReference type="EMBL" id="DAE21422.1"/>
    </source>
</evidence>
<dbReference type="InterPro" id="IPR058240">
    <property type="entry name" value="rSAM_sf"/>
</dbReference>
<evidence type="ECO:0000256" key="1">
    <source>
        <dbReference type="ARBA" id="ARBA00022485"/>
    </source>
</evidence>
<keyword evidence="5" id="KW-0408">Iron</keyword>
<feature type="domain" description="Radical SAM core" evidence="8">
    <location>
        <begin position="27"/>
        <end position="100"/>
    </location>
</feature>
<evidence type="ECO:0000256" key="6">
    <source>
        <dbReference type="ARBA" id="ARBA00023014"/>
    </source>
</evidence>
<dbReference type="CDD" id="cd01335">
    <property type="entry name" value="Radical_SAM"/>
    <property type="match status" value="1"/>
</dbReference>
<dbReference type="EMBL" id="BK015712">
    <property type="protein sequence ID" value="DAE21422.1"/>
    <property type="molecule type" value="Genomic_DNA"/>
</dbReference>
<evidence type="ECO:0000256" key="3">
    <source>
        <dbReference type="ARBA" id="ARBA00022723"/>
    </source>
</evidence>
<organism evidence="9">
    <name type="scientific">Myoviridae sp. ctgXL3</name>
    <dbReference type="NCBI Taxonomy" id="2826681"/>
    <lineage>
        <taxon>Viruses</taxon>
        <taxon>Duplodnaviria</taxon>
        <taxon>Heunggongvirae</taxon>
        <taxon>Uroviricota</taxon>
        <taxon>Caudoviricetes</taxon>
    </lineage>
</organism>
<keyword evidence="4" id="KW-0460">Magnesium</keyword>
<dbReference type="PIRSF" id="PIRSF000370">
    <property type="entry name" value="QueE"/>
    <property type="match status" value="1"/>
</dbReference>
<evidence type="ECO:0000256" key="2">
    <source>
        <dbReference type="ARBA" id="ARBA00022691"/>
    </source>
</evidence>
<keyword evidence="2" id="KW-0949">S-adenosyl-L-methionine</keyword>
<dbReference type="PANTHER" id="PTHR42836">
    <property type="entry name" value="7-CARBOXY-7-DEAZAGUANINE SYNTHASE"/>
    <property type="match status" value="1"/>
</dbReference>
<keyword evidence="7" id="KW-0456">Lyase</keyword>
<name>A0A8S5QQC7_9CAUD</name>
<dbReference type="Pfam" id="PF04055">
    <property type="entry name" value="Radical_SAM"/>
    <property type="match status" value="1"/>
</dbReference>
<dbReference type="GO" id="GO:0046872">
    <property type="term" value="F:metal ion binding"/>
    <property type="evidence" value="ECO:0007669"/>
    <property type="project" value="UniProtKB-KW"/>
</dbReference>
<dbReference type="SUPFAM" id="SSF102114">
    <property type="entry name" value="Radical SAM enzymes"/>
    <property type="match status" value="1"/>
</dbReference>
<evidence type="ECO:0000256" key="5">
    <source>
        <dbReference type="ARBA" id="ARBA00023004"/>
    </source>
</evidence>
<dbReference type="InterPro" id="IPR007197">
    <property type="entry name" value="rSAM"/>
</dbReference>
<dbReference type="InterPro" id="IPR024924">
    <property type="entry name" value="7-CO-7-deazaguanine_synth-like"/>
</dbReference>
<dbReference type="GO" id="GO:0051539">
    <property type="term" value="F:4 iron, 4 sulfur cluster binding"/>
    <property type="evidence" value="ECO:0007669"/>
    <property type="project" value="UniProtKB-KW"/>
</dbReference>
<dbReference type="PANTHER" id="PTHR42836:SF1">
    <property type="entry name" value="7-CARBOXY-7-DEAZAGUANINE SYNTHASE"/>
    <property type="match status" value="1"/>
</dbReference>
<dbReference type="Gene3D" id="3.20.20.70">
    <property type="entry name" value="Aldolase class I"/>
    <property type="match status" value="1"/>
</dbReference>
<dbReference type="HAMAP" id="MF_00917">
    <property type="entry name" value="QueE"/>
    <property type="match status" value="1"/>
</dbReference>
<reference evidence="9" key="1">
    <citation type="journal article" date="2021" name="Proc. Natl. Acad. Sci. U.S.A.">
        <title>A Catalog of Tens of Thousands of Viruses from Human Metagenomes Reveals Hidden Associations with Chronic Diseases.</title>
        <authorList>
            <person name="Tisza M.J."/>
            <person name="Buck C.B."/>
        </authorList>
    </citation>
    <scope>NUCLEOTIDE SEQUENCE</scope>
    <source>
        <strain evidence="9">CtgXL3</strain>
    </source>
</reference>
<protein>
    <submittedName>
        <fullName evidence="9">Putative 7-cyano-7-deazaguanosine (PreQ0) biosynthesis protein QueE, gammaproteobacterial</fullName>
    </submittedName>
</protein>
<keyword evidence="3" id="KW-0479">Metal-binding</keyword>
<evidence type="ECO:0000256" key="7">
    <source>
        <dbReference type="ARBA" id="ARBA00023239"/>
    </source>
</evidence>
<proteinExistence type="inferred from homology"/>
<evidence type="ECO:0000256" key="4">
    <source>
        <dbReference type="ARBA" id="ARBA00022842"/>
    </source>
</evidence>
<accession>A0A8S5QQC7</accession>
<evidence type="ECO:0000259" key="8">
    <source>
        <dbReference type="Pfam" id="PF04055"/>
    </source>
</evidence>
<dbReference type="SFLD" id="SFLDS00029">
    <property type="entry name" value="Radical_SAM"/>
    <property type="match status" value="1"/>
</dbReference>
<keyword evidence="1" id="KW-0004">4Fe-4S</keyword>
<dbReference type="GO" id="GO:0016829">
    <property type="term" value="F:lyase activity"/>
    <property type="evidence" value="ECO:0007669"/>
    <property type="project" value="UniProtKB-KW"/>
</dbReference>
<sequence>MMFYHEIFLSIQGESSDAGRPCIFVRMYGCPIGCSYCDQPQEKSDRKRIGVDTMLSKIYALKCKNVCFTGGEPMIYAQELIPVFIELTDRGYTVSVETSGCVELEPYPVRRSFKYVMDIKCPSSEVSEKNIYRNLAYLQPHDEVKFVVADEKDYQFARNVLKRYNTSAQILFSPMFDTDGKAVIGQELVNWILRDKLFNARVQIQLHKILSVR</sequence>
<keyword evidence="6" id="KW-0411">Iron-sulfur</keyword>